<dbReference type="Proteomes" id="UP000193335">
    <property type="component" value="Unassembled WGS sequence"/>
</dbReference>
<keyword evidence="2" id="KW-1133">Transmembrane helix</keyword>
<evidence type="ECO:0000313" key="4">
    <source>
        <dbReference type="Proteomes" id="UP000193335"/>
    </source>
</evidence>
<accession>A0A1Y2JGD1</accession>
<evidence type="ECO:0000313" key="3">
    <source>
        <dbReference type="EMBL" id="OSJ26974.1"/>
    </source>
</evidence>
<feature type="compositionally biased region" description="Polar residues" evidence="1">
    <location>
        <begin position="79"/>
        <end position="88"/>
    </location>
</feature>
<comment type="caution">
    <text evidence="3">The sequence shown here is derived from an EMBL/GenBank/DDBJ whole genome shotgun (WGS) entry which is preliminary data.</text>
</comment>
<gene>
    <name evidence="3" type="ORF">BSZ19_35035</name>
</gene>
<keyword evidence="2" id="KW-0812">Transmembrane</keyword>
<feature type="transmembrane region" description="Helical" evidence="2">
    <location>
        <begin position="35"/>
        <end position="53"/>
    </location>
</feature>
<evidence type="ECO:0000256" key="1">
    <source>
        <dbReference type="SAM" id="MobiDB-lite"/>
    </source>
</evidence>
<proteinExistence type="predicted"/>
<organism evidence="3 4">
    <name type="scientific">Bradyrhizobium japonicum</name>
    <dbReference type="NCBI Taxonomy" id="375"/>
    <lineage>
        <taxon>Bacteria</taxon>
        <taxon>Pseudomonadati</taxon>
        <taxon>Pseudomonadota</taxon>
        <taxon>Alphaproteobacteria</taxon>
        <taxon>Hyphomicrobiales</taxon>
        <taxon>Nitrobacteraceae</taxon>
        <taxon>Bradyrhizobium</taxon>
    </lineage>
</organism>
<feature type="compositionally biased region" description="Basic and acidic residues" evidence="1">
    <location>
        <begin position="67"/>
        <end position="78"/>
    </location>
</feature>
<feature type="region of interest" description="Disordered" evidence="1">
    <location>
        <begin position="67"/>
        <end position="88"/>
    </location>
</feature>
<evidence type="ECO:0000256" key="2">
    <source>
        <dbReference type="SAM" id="Phobius"/>
    </source>
</evidence>
<name>A0A1Y2JGD1_BRAJP</name>
<dbReference type="EMBL" id="NAFL01000275">
    <property type="protein sequence ID" value="OSJ26974.1"/>
    <property type="molecule type" value="Genomic_DNA"/>
</dbReference>
<protein>
    <submittedName>
        <fullName evidence="3">Uncharacterized protein</fullName>
    </submittedName>
</protein>
<keyword evidence="2" id="KW-0472">Membrane</keyword>
<sequence length="88" mass="9769">MGPKLEVAGCGPSDFSALSVRNEPIKQENAMRRDLLAITGGMLAVGATVWAFWGNPENPARLRTVQEIKANPEQKRVSEQSPYMRNER</sequence>
<dbReference type="AlphaFoldDB" id="A0A1Y2JGD1"/>
<reference evidence="3 4" key="1">
    <citation type="submission" date="2017-03" db="EMBL/GenBank/DDBJ databases">
        <title>Whole genome sequences of fourteen strains of Bradyrhizobium canariense and one strain of Bradyrhizobium japonicum isolated from Lupinus (Papilionoideae: Genisteae) species in Algeria.</title>
        <authorList>
            <person name="Crovadore J."/>
            <person name="Chekireb D."/>
            <person name="Brachmann A."/>
            <person name="Chablais R."/>
            <person name="Cochard B."/>
            <person name="Lefort F."/>
        </authorList>
    </citation>
    <scope>NUCLEOTIDE SEQUENCE [LARGE SCALE GENOMIC DNA]</scope>
    <source>
        <strain evidence="3 4">UBMA197</strain>
    </source>
</reference>